<reference evidence="2" key="2">
    <citation type="journal article" date="2015" name="Fish Shellfish Immunol.">
        <title>Early steps in the European eel (Anguilla anguilla)-Vibrio vulnificus interaction in the gills: Role of the RtxA13 toxin.</title>
        <authorList>
            <person name="Callol A."/>
            <person name="Pajuelo D."/>
            <person name="Ebbesson L."/>
            <person name="Teles M."/>
            <person name="MacKenzie S."/>
            <person name="Amaro C."/>
        </authorList>
    </citation>
    <scope>NUCLEOTIDE SEQUENCE</scope>
</reference>
<keyword evidence="1" id="KW-0732">Signal</keyword>
<reference evidence="2" key="1">
    <citation type="submission" date="2014-11" db="EMBL/GenBank/DDBJ databases">
        <authorList>
            <person name="Amaro Gonzalez C."/>
        </authorList>
    </citation>
    <scope>NUCLEOTIDE SEQUENCE</scope>
</reference>
<proteinExistence type="predicted"/>
<evidence type="ECO:0000313" key="2">
    <source>
        <dbReference type="EMBL" id="JAH06270.1"/>
    </source>
</evidence>
<feature type="signal peptide" evidence="1">
    <location>
        <begin position="1"/>
        <end position="27"/>
    </location>
</feature>
<feature type="chain" id="PRO_5002430724" description="Secreted protein" evidence="1">
    <location>
        <begin position="28"/>
        <end position="112"/>
    </location>
</feature>
<dbReference type="AlphaFoldDB" id="A0A0E9PQD5"/>
<protein>
    <recommendedName>
        <fullName evidence="3">Secreted protein</fullName>
    </recommendedName>
</protein>
<evidence type="ECO:0000256" key="1">
    <source>
        <dbReference type="SAM" id="SignalP"/>
    </source>
</evidence>
<accession>A0A0E9PQD5</accession>
<evidence type="ECO:0008006" key="3">
    <source>
        <dbReference type="Google" id="ProtNLM"/>
    </source>
</evidence>
<name>A0A0E9PQD5_ANGAN</name>
<sequence>MCSLLVNLTPLFLVSQMLHSIVHKSRGRIFLLNTKVHFVNAWENVNSSQGTEDVAKHQHFVKGHWPYPKKQLLRLDSECSPLPGSELAPHWVWVLAASHVRLLRLQRRKQHL</sequence>
<organism evidence="2">
    <name type="scientific">Anguilla anguilla</name>
    <name type="common">European freshwater eel</name>
    <name type="synonym">Muraena anguilla</name>
    <dbReference type="NCBI Taxonomy" id="7936"/>
    <lineage>
        <taxon>Eukaryota</taxon>
        <taxon>Metazoa</taxon>
        <taxon>Chordata</taxon>
        <taxon>Craniata</taxon>
        <taxon>Vertebrata</taxon>
        <taxon>Euteleostomi</taxon>
        <taxon>Actinopterygii</taxon>
        <taxon>Neopterygii</taxon>
        <taxon>Teleostei</taxon>
        <taxon>Anguilliformes</taxon>
        <taxon>Anguillidae</taxon>
        <taxon>Anguilla</taxon>
    </lineage>
</organism>
<dbReference type="EMBL" id="GBXM01102307">
    <property type="protein sequence ID" value="JAH06270.1"/>
    <property type="molecule type" value="Transcribed_RNA"/>
</dbReference>